<name>A0A2G9I176_9LAMI</name>
<evidence type="ECO:0000313" key="3">
    <source>
        <dbReference type="Proteomes" id="UP000231279"/>
    </source>
</evidence>
<evidence type="ECO:0000313" key="2">
    <source>
        <dbReference type="EMBL" id="PIN23518.1"/>
    </source>
</evidence>
<protein>
    <recommendedName>
        <fullName evidence="1">At2g35280-like TPR domain-containing protein</fullName>
    </recommendedName>
</protein>
<dbReference type="PANTHER" id="PTHR33784:SF10">
    <property type="entry name" value="F-BOX PROTEIN"/>
    <property type="match status" value="1"/>
</dbReference>
<evidence type="ECO:0000259" key="1">
    <source>
        <dbReference type="Pfam" id="PF23310"/>
    </source>
</evidence>
<dbReference type="Pfam" id="PF23310">
    <property type="entry name" value="TPR_27"/>
    <property type="match status" value="1"/>
</dbReference>
<dbReference type="InterPro" id="IPR040338">
    <property type="entry name" value="At1g67623-like"/>
</dbReference>
<reference evidence="3" key="1">
    <citation type="journal article" date="2018" name="Gigascience">
        <title>Genome assembly of the Pink Ipe (Handroanthus impetiginosus, Bignoniaceae), a highly valued, ecologically keystone Neotropical timber forest tree.</title>
        <authorList>
            <person name="Silva-Junior O.B."/>
            <person name="Grattapaglia D."/>
            <person name="Novaes E."/>
            <person name="Collevatti R.G."/>
        </authorList>
    </citation>
    <scope>NUCLEOTIDE SEQUENCE [LARGE SCALE GENOMIC DNA]</scope>
    <source>
        <strain evidence="3">cv. UFG-1</strain>
    </source>
</reference>
<feature type="domain" description="At2g35280-like TPR" evidence="1">
    <location>
        <begin position="6"/>
        <end position="111"/>
    </location>
</feature>
<dbReference type="EMBL" id="NKXS01000559">
    <property type="protein sequence ID" value="PIN23518.1"/>
    <property type="molecule type" value="Genomic_DNA"/>
</dbReference>
<organism evidence="2 3">
    <name type="scientific">Handroanthus impetiginosus</name>
    <dbReference type="NCBI Taxonomy" id="429701"/>
    <lineage>
        <taxon>Eukaryota</taxon>
        <taxon>Viridiplantae</taxon>
        <taxon>Streptophyta</taxon>
        <taxon>Embryophyta</taxon>
        <taxon>Tracheophyta</taxon>
        <taxon>Spermatophyta</taxon>
        <taxon>Magnoliopsida</taxon>
        <taxon>eudicotyledons</taxon>
        <taxon>Gunneridae</taxon>
        <taxon>Pentapetalae</taxon>
        <taxon>asterids</taxon>
        <taxon>lamiids</taxon>
        <taxon>Lamiales</taxon>
        <taxon>Bignoniaceae</taxon>
        <taxon>Crescentiina</taxon>
        <taxon>Tabebuia alliance</taxon>
        <taxon>Handroanthus</taxon>
    </lineage>
</organism>
<dbReference type="OrthoDB" id="1926629at2759"/>
<comment type="caution">
    <text evidence="2">The sequence shown here is derived from an EMBL/GenBank/DDBJ whole genome shotgun (WGS) entry which is preliminary data.</text>
</comment>
<dbReference type="InterPro" id="IPR057136">
    <property type="entry name" value="At2g35280_TPR_dom"/>
</dbReference>
<dbReference type="AlphaFoldDB" id="A0A2G9I176"/>
<dbReference type="PANTHER" id="PTHR33784">
    <property type="entry name" value="OS05G0482100 PROTEIN"/>
    <property type="match status" value="1"/>
</dbReference>
<sequence length="155" mass="18121">MSVYPFPLVAWKPLTEKQRAFLRRCQECQNPEIMYRQAVIDYFSGKRLESGLRYLQRAANLKHIGAMYATCIVLLFSGDNESRESGVKMLEGMKNCMRRELKVHRDKLMNMLRSIWVENPLLRKAGWSDDEEDVCCEACSADSEIRFLSSIFPQW</sequence>
<gene>
    <name evidence="2" type="ORF">CDL12_03766</name>
</gene>
<keyword evidence="3" id="KW-1185">Reference proteome</keyword>
<accession>A0A2G9I176</accession>
<dbReference type="Proteomes" id="UP000231279">
    <property type="component" value="Unassembled WGS sequence"/>
</dbReference>
<dbReference type="STRING" id="429701.A0A2G9I176"/>
<proteinExistence type="predicted"/>